<evidence type="ECO:0000256" key="2">
    <source>
        <dbReference type="ARBA" id="ARBA00005684"/>
    </source>
</evidence>
<comment type="catalytic activity">
    <reaction evidence="1 9">
        <text>Transfers a segment of a (1-&gt;4)-alpha-D-glucan to a new position in an acceptor, which may be glucose or a (1-&gt;4)-alpha-D-glucan.</text>
        <dbReference type="EC" id="2.4.1.25"/>
    </reaction>
</comment>
<dbReference type="EC" id="2.4.1.25" evidence="3 9"/>
<dbReference type="InterPro" id="IPR003385">
    <property type="entry name" value="Glyco_hydro_77"/>
</dbReference>
<evidence type="ECO:0000313" key="11">
    <source>
        <dbReference type="Proteomes" id="UP001244341"/>
    </source>
</evidence>
<evidence type="ECO:0000256" key="5">
    <source>
        <dbReference type="ARBA" id="ARBA00022679"/>
    </source>
</evidence>
<dbReference type="Gene3D" id="3.20.20.80">
    <property type="entry name" value="Glycosidases"/>
    <property type="match status" value="1"/>
</dbReference>
<evidence type="ECO:0000256" key="3">
    <source>
        <dbReference type="ARBA" id="ARBA00012560"/>
    </source>
</evidence>
<keyword evidence="6 9" id="KW-0119">Carbohydrate metabolism</keyword>
<keyword evidence="5 9" id="KW-0808">Transferase</keyword>
<name>A0ABY8UD80_TETOB</name>
<evidence type="ECO:0000256" key="7">
    <source>
        <dbReference type="ARBA" id="ARBA00031423"/>
    </source>
</evidence>
<sequence length="514" mass="57419">MPDWHKGRRAGVILHPTSLPGPYGIGELGQEAFRFIDWLQDAGMQCWQVLPLVPPDPEYYSPYSGLDTNCGNPLLIDLEALITEGLLQEADRPPLTPDGDVQFAAVAAAKQPLLQKAARTLLTSPKFAALRQLMAQFRAANSWIEDSALFDALRQTDDLAGKDWWEWPDPLRFRKASALKEAHKQYQQQVDEFVAVQFLFDRQWRAVKVYANAKGIKIIGDMPIYVGGQSADVWANRRLFELNEESCAPDNVSGVPPDAFSATGQLWGSPLYRWEAHEAEGYKWWAHRMARALQLYDETRIDHFRAFAGYWSIVATEETAMNGSWCVGPGIGLFQALTAQLGAVPILAEDLGVITTDVVQLREQIGAPGMVVLQFAWGGGTNNVHLPHMHYENSFCYPGTHDNETAVGWFAGSANAQDKKYLKAYLGSDGKDIAWDFIRAAMASVSNTSIIMMQDIMRLDNSARMNTPGKAAGNWAWRVGGPDVWEKLAEETKQLKQLAYVYDRMPKGTKEIDY</sequence>
<dbReference type="SUPFAM" id="SSF51445">
    <property type="entry name" value="(Trans)glycosidases"/>
    <property type="match status" value="1"/>
</dbReference>
<keyword evidence="11" id="KW-1185">Reference proteome</keyword>
<dbReference type="Proteomes" id="UP001244341">
    <property type="component" value="Chromosome 10b"/>
</dbReference>
<evidence type="ECO:0000256" key="8">
    <source>
        <dbReference type="ARBA" id="ARBA00031501"/>
    </source>
</evidence>
<dbReference type="EMBL" id="CP126217">
    <property type="protein sequence ID" value="WIA19130.1"/>
    <property type="molecule type" value="Genomic_DNA"/>
</dbReference>
<evidence type="ECO:0000256" key="1">
    <source>
        <dbReference type="ARBA" id="ARBA00000439"/>
    </source>
</evidence>
<proteinExistence type="inferred from homology"/>
<dbReference type="NCBIfam" id="TIGR00217">
    <property type="entry name" value="malQ"/>
    <property type="match status" value="1"/>
</dbReference>
<protein>
    <recommendedName>
        <fullName evidence="3 9">4-alpha-glucanotransferase</fullName>
        <ecNumber evidence="3 9">2.4.1.25</ecNumber>
    </recommendedName>
    <alternativeName>
        <fullName evidence="7 9">Amylomaltase</fullName>
    </alternativeName>
    <alternativeName>
        <fullName evidence="8 9">Disproportionating enzyme</fullName>
    </alternativeName>
</protein>
<dbReference type="NCBIfam" id="NF011080">
    <property type="entry name" value="PRK14508.1-3"/>
    <property type="match status" value="1"/>
</dbReference>
<organism evidence="10 11">
    <name type="scientific">Tetradesmus obliquus</name>
    <name type="common">Green alga</name>
    <name type="synonym">Acutodesmus obliquus</name>
    <dbReference type="NCBI Taxonomy" id="3088"/>
    <lineage>
        <taxon>Eukaryota</taxon>
        <taxon>Viridiplantae</taxon>
        <taxon>Chlorophyta</taxon>
        <taxon>core chlorophytes</taxon>
        <taxon>Chlorophyceae</taxon>
        <taxon>CS clade</taxon>
        <taxon>Sphaeropleales</taxon>
        <taxon>Scenedesmaceae</taxon>
        <taxon>Tetradesmus</taxon>
    </lineage>
</organism>
<gene>
    <name evidence="10" type="ORF">OEZ85_003778</name>
</gene>
<dbReference type="Pfam" id="PF02446">
    <property type="entry name" value="Glyco_hydro_77"/>
    <property type="match status" value="1"/>
</dbReference>
<evidence type="ECO:0000256" key="4">
    <source>
        <dbReference type="ARBA" id="ARBA00022676"/>
    </source>
</evidence>
<accession>A0ABY8UD80</accession>
<evidence type="ECO:0000256" key="9">
    <source>
        <dbReference type="RuleBase" id="RU361207"/>
    </source>
</evidence>
<reference evidence="10 11" key="1">
    <citation type="submission" date="2023-05" db="EMBL/GenBank/DDBJ databases">
        <title>A 100% complete, gapless, phased diploid assembly of the Scenedesmus obliquus UTEX 3031 genome.</title>
        <authorList>
            <person name="Biondi T.C."/>
            <person name="Hanschen E.R."/>
            <person name="Kwon T."/>
            <person name="Eng W."/>
            <person name="Kruse C.P.S."/>
            <person name="Koehler S.I."/>
            <person name="Kunde Y."/>
            <person name="Gleasner C.D."/>
            <person name="You Mak K.T."/>
            <person name="Polle J."/>
            <person name="Hovde B.T."/>
            <person name="Starkenburg S.R."/>
        </authorList>
    </citation>
    <scope>NUCLEOTIDE SEQUENCE [LARGE SCALE GENOMIC DNA]</scope>
    <source>
        <strain evidence="10 11">DOE0152z</strain>
    </source>
</reference>
<keyword evidence="4 9" id="KW-0328">Glycosyltransferase</keyword>
<dbReference type="InterPro" id="IPR017853">
    <property type="entry name" value="GH"/>
</dbReference>
<dbReference type="PANTHER" id="PTHR32438">
    <property type="entry name" value="4-ALPHA-GLUCANOTRANSFERASE DPE1, CHLOROPLASTIC/AMYLOPLASTIC"/>
    <property type="match status" value="1"/>
</dbReference>
<comment type="similarity">
    <text evidence="2 9">Belongs to the disproportionating enzyme family.</text>
</comment>
<dbReference type="PANTHER" id="PTHR32438:SF5">
    <property type="entry name" value="4-ALPHA-GLUCANOTRANSFERASE DPE1, CHLOROPLASTIC_AMYLOPLASTIC"/>
    <property type="match status" value="1"/>
</dbReference>
<evidence type="ECO:0000256" key="6">
    <source>
        <dbReference type="ARBA" id="ARBA00023277"/>
    </source>
</evidence>
<evidence type="ECO:0000313" key="10">
    <source>
        <dbReference type="EMBL" id="WIA19130.1"/>
    </source>
</evidence>